<dbReference type="InterPro" id="IPR008921">
    <property type="entry name" value="DNA_pol3_clamp-load_cplx_C"/>
</dbReference>
<evidence type="ECO:0000256" key="4">
    <source>
        <dbReference type="ARBA" id="ARBA00022741"/>
    </source>
</evidence>
<reference evidence="10" key="1">
    <citation type="submission" date="2022-11" db="UniProtKB">
        <authorList>
            <consortium name="WormBaseParasite"/>
        </authorList>
    </citation>
    <scope>IDENTIFICATION</scope>
</reference>
<keyword evidence="5" id="KW-0067">ATP-binding</keyword>
<evidence type="ECO:0000256" key="5">
    <source>
        <dbReference type="ARBA" id="ARBA00022840"/>
    </source>
</evidence>
<dbReference type="GO" id="GO:0005634">
    <property type="term" value="C:nucleus"/>
    <property type="evidence" value="ECO:0007669"/>
    <property type="project" value="UniProtKB-SubCell"/>
</dbReference>
<dbReference type="Pfam" id="PF08542">
    <property type="entry name" value="Rep_fac_C"/>
    <property type="match status" value="1"/>
</dbReference>
<evidence type="ECO:0000256" key="2">
    <source>
        <dbReference type="ARBA" id="ARBA00005378"/>
    </source>
</evidence>
<dbReference type="SUPFAM" id="SSF52540">
    <property type="entry name" value="P-loop containing nucleoside triphosphate hydrolases"/>
    <property type="match status" value="1"/>
</dbReference>
<evidence type="ECO:0000259" key="8">
    <source>
        <dbReference type="SMART" id="SM00382"/>
    </source>
</evidence>
<evidence type="ECO:0000256" key="6">
    <source>
        <dbReference type="ARBA" id="ARBA00023242"/>
    </source>
</evidence>
<dbReference type="GO" id="GO:0005663">
    <property type="term" value="C:DNA replication factor C complex"/>
    <property type="evidence" value="ECO:0007669"/>
    <property type="project" value="TreeGrafter"/>
</dbReference>
<dbReference type="GO" id="GO:0003689">
    <property type="term" value="F:DNA clamp loader activity"/>
    <property type="evidence" value="ECO:0007669"/>
    <property type="project" value="TreeGrafter"/>
</dbReference>
<dbReference type="GO" id="GO:0003677">
    <property type="term" value="F:DNA binding"/>
    <property type="evidence" value="ECO:0007669"/>
    <property type="project" value="InterPro"/>
</dbReference>
<dbReference type="CDD" id="cd00009">
    <property type="entry name" value="AAA"/>
    <property type="match status" value="1"/>
</dbReference>
<name>A0A914CKU8_9BILA</name>
<dbReference type="GO" id="GO:0006261">
    <property type="term" value="P:DNA-templated DNA replication"/>
    <property type="evidence" value="ECO:0007669"/>
    <property type="project" value="TreeGrafter"/>
</dbReference>
<evidence type="ECO:0000256" key="7">
    <source>
        <dbReference type="ARBA" id="ARBA00080380"/>
    </source>
</evidence>
<keyword evidence="9" id="KW-1185">Reference proteome</keyword>
<dbReference type="PANTHER" id="PTHR11669">
    <property type="entry name" value="REPLICATION FACTOR C / DNA POLYMERASE III GAMMA-TAU SUBUNIT"/>
    <property type="match status" value="1"/>
</dbReference>
<dbReference type="GO" id="GO:0005524">
    <property type="term" value="F:ATP binding"/>
    <property type="evidence" value="ECO:0007669"/>
    <property type="project" value="UniProtKB-KW"/>
</dbReference>
<dbReference type="SMART" id="SM00382">
    <property type="entry name" value="AAA"/>
    <property type="match status" value="1"/>
</dbReference>
<keyword evidence="6" id="KW-0539">Nucleus</keyword>
<dbReference type="NCBIfam" id="NF001679">
    <property type="entry name" value="PRK00440.1"/>
    <property type="match status" value="1"/>
</dbReference>
<feature type="domain" description="AAA+ ATPase" evidence="8">
    <location>
        <begin position="44"/>
        <end position="176"/>
    </location>
</feature>
<dbReference type="Gene3D" id="1.10.8.60">
    <property type="match status" value="1"/>
</dbReference>
<dbReference type="CDD" id="cd18140">
    <property type="entry name" value="HLD_clamp_RFC"/>
    <property type="match status" value="1"/>
</dbReference>
<protein>
    <recommendedName>
        <fullName evidence="7">Activator 1 subunit 5</fullName>
    </recommendedName>
</protein>
<dbReference type="InterPro" id="IPR013748">
    <property type="entry name" value="Rep_factorC_C"/>
</dbReference>
<evidence type="ECO:0000313" key="9">
    <source>
        <dbReference type="Proteomes" id="UP000887540"/>
    </source>
</evidence>
<dbReference type="SUPFAM" id="SSF48019">
    <property type="entry name" value="post-AAA+ oligomerization domain-like"/>
    <property type="match status" value="1"/>
</dbReference>
<dbReference type="Proteomes" id="UP000887540">
    <property type="component" value="Unplaced"/>
</dbReference>
<sequence>MAPSPEEQHTNLPWVEKYRPATLDDLVSHKEIVKTLTRLMNENRLPHLLFYGPPGTGKTSTILAVARKLYSPKQYHSMVLELNASDDRGIGVVREEIVNFAQSRVLHVDKESKYNVKLVILDEADAMTKEAQNALRRVIEKFTENVRFCIICNYLSKIIPALQSRCTRFRFAPLIKAQVMPRLEYVIKQEKINATDDGKEALYNLSGGDMRRVLNILQSTSLAFDTVNENNVYLCVGQPEPKVIKTILTTLLDGTFETCFKKLNDMRLTHGTALTDVLDNLIDPLLDLDINTIVLGQLIDKVAQIQARLANGSSEKIQILALIAAFLGTREALDKEANDAMEE</sequence>
<dbReference type="InterPro" id="IPR027417">
    <property type="entry name" value="P-loop_NTPase"/>
</dbReference>
<accession>A0A914CKU8</accession>
<dbReference type="PANTHER" id="PTHR11669:SF9">
    <property type="entry name" value="REPLICATION FACTOR C SUBUNIT 5"/>
    <property type="match status" value="1"/>
</dbReference>
<keyword evidence="4" id="KW-0547">Nucleotide-binding</keyword>
<comment type="similarity">
    <text evidence="2">Belongs to the activator 1 small subunits family.</text>
</comment>
<dbReference type="Pfam" id="PF00004">
    <property type="entry name" value="AAA"/>
    <property type="match status" value="1"/>
</dbReference>
<comment type="subcellular location">
    <subcellularLocation>
        <location evidence="1">Nucleus</location>
    </subcellularLocation>
</comment>
<dbReference type="GO" id="GO:0016887">
    <property type="term" value="F:ATP hydrolysis activity"/>
    <property type="evidence" value="ECO:0007669"/>
    <property type="project" value="InterPro"/>
</dbReference>
<proteinExistence type="inferred from homology"/>
<dbReference type="Gene3D" id="3.40.50.300">
    <property type="entry name" value="P-loop containing nucleotide triphosphate hydrolases"/>
    <property type="match status" value="1"/>
</dbReference>
<dbReference type="FunFam" id="1.20.272.10:FF:000004">
    <property type="entry name" value="Replication factor C subunit 5"/>
    <property type="match status" value="1"/>
</dbReference>
<dbReference type="FunFam" id="3.40.50.300:FF:000129">
    <property type="entry name" value="Replication factor C subunit 5"/>
    <property type="match status" value="1"/>
</dbReference>
<evidence type="ECO:0000313" key="10">
    <source>
        <dbReference type="WBParaSite" id="ACRNAN_scaffold11724.g32263.t1"/>
    </source>
</evidence>
<dbReference type="FunFam" id="1.10.8.60:FF:000028">
    <property type="entry name" value="Replication factor C subunit 5"/>
    <property type="match status" value="1"/>
</dbReference>
<evidence type="ECO:0000256" key="3">
    <source>
        <dbReference type="ARBA" id="ARBA00022705"/>
    </source>
</evidence>
<dbReference type="InterPro" id="IPR050238">
    <property type="entry name" value="DNA_Rep/Repair_Clamp_Loader"/>
</dbReference>
<dbReference type="InterPro" id="IPR047854">
    <property type="entry name" value="RFC_lid"/>
</dbReference>
<dbReference type="AlphaFoldDB" id="A0A914CKU8"/>
<dbReference type="GO" id="GO:0006281">
    <property type="term" value="P:DNA repair"/>
    <property type="evidence" value="ECO:0007669"/>
    <property type="project" value="TreeGrafter"/>
</dbReference>
<dbReference type="WBParaSite" id="ACRNAN_scaffold11724.g32263.t1">
    <property type="protein sequence ID" value="ACRNAN_scaffold11724.g32263.t1"/>
    <property type="gene ID" value="ACRNAN_scaffold11724.g32263"/>
</dbReference>
<keyword evidence="3" id="KW-0235">DNA replication</keyword>
<dbReference type="InterPro" id="IPR003593">
    <property type="entry name" value="AAA+_ATPase"/>
</dbReference>
<evidence type="ECO:0000256" key="1">
    <source>
        <dbReference type="ARBA" id="ARBA00004123"/>
    </source>
</evidence>
<organism evidence="9 10">
    <name type="scientific">Acrobeloides nanus</name>
    <dbReference type="NCBI Taxonomy" id="290746"/>
    <lineage>
        <taxon>Eukaryota</taxon>
        <taxon>Metazoa</taxon>
        <taxon>Ecdysozoa</taxon>
        <taxon>Nematoda</taxon>
        <taxon>Chromadorea</taxon>
        <taxon>Rhabditida</taxon>
        <taxon>Tylenchina</taxon>
        <taxon>Cephalobomorpha</taxon>
        <taxon>Cephaloboidea</taxon>
        <taxon>Cephalobidae</taxon>
        <taxon>Acrobeloides</taxon>
    </lineage>
</organism>
<dbReference type="InterPro" id="IPR003959">
    <property type="entry name" value="ATPase_AAA_core"/>
</dbReference>
<dbReference type="Gene3D" id="1.20.272.10">
    <property type="match status" value="1"/>
</dbReference>